<sequence>MSANRSREALAEFLEYVGAKGLMPQATVQARRAASSKILAVLEPEEATDVTSIDVDHVMTRFHNLEGKKYTPGSLATYRSRLLSTLDDFRAYLESPISYRPNNQARQKPKQENGKREATKPSPSSSSGAPQPVATVTPPPSAGVIPIPIRSDLVVQIHGIPFDLSRAEAQRVANVILALAND</sequence>
<evidence type="ECO:0000313" key="3">
    <source>
        <dbReference type="Proteomes" id="UP000251186"/>
    </source>
</evidence>
<dbReference type="AlphaFoldDB" id="A0A2X1D1N5"/>
<dbReference type="Proteomes" id="UP000251186">
    <property type="component" value="Unassembled WGS sequence"/>
</dbReference>
<dbReference type="EMBL" id="UAQP01000014">
    <property type="protein sequence ID" value="SPU54455.1"/>
    <property type="molecule type" value="Genomic_DNA"/>
</dbReference>
<evidence type="ECO:0000256" key="1">
    <source>
        <dbReference type="SAM" id="MobiDB-lite"/>
    </source>
</evidence>
<protein>
    <recommendedName>
        <fullName evidence="4">Core-binding (CB) domain-containing protein</fullName>
    </recommendedName>
</protein>
<evidence type="ECO:0000313" key="2">
    <source>
        <dbReference type="EMBL" id="SPU54455.1"/>
    </source>
</evidence>
<proteinExistence type="predicted"/>
<accession>A0A2X1D1N5</accession>
<gene>
    <name evidence="2" type="ORF">NCTC11166_01836</name>
</gene>
<name>A0A2X1D1N5_BREVE</name>
<dbReference type="RefSeq" id="WP_146756731.1">
    <property type="nucleotide sequence ID" value="NZ_UAQP01000014.1"/>
</dbReference>
<organism evidence="2 3">
    <name type="scientific">Brevundimonas vesicularis</name>
    <name type="common">Pseudomonas vesicularis</name>
    <dbReference type="NCBI Taxonomy" id="41276"/>
    <lineage>
        <taxon>Bacteria</taxon>
        <taxon>Pseudomonadati</taxon>
        <taxon>Pseudomonadota</taxon>
        <taxon>Alphaproteobacteria</taxon>
        <taxon>Caulobacterales</taxon>
        <taxon>Caulobacteraceae</taxon>
        <taxon>Brevundimonas</taxon>
    </lineage>
</organism>
<evidence type="ECO:0008006" key="4">
    <source>
        <dbReference type="Google" id="ProtNLM"/>
    </source>
</evidence>
<reference evidence="2 3" key="1">
    <citation type="submission" date="2018-06" db="EMBL/GenBank/DDBJ databases">
        <authorList>
            <consortium name="Pathogen Informatics"/>
            <person name="Doyle S."/>
        </authorList>
    </citation>
    <scope>NUCLEOTIDE SEQUENCE [LARGE SCALE GENOMIC DNA]</scope>
    <source>
        <strain evidence="2 3">NCTC11166</strain>
    </source>
</reference>
<feature type="compositionally biased region" description="Basic and acidic residues" evidence="1">
    <location>
        <begin position="109"/>
        <end position="119"/>
    </location>
</feature>
<feature type="compositionally biased region" description="Low complexity" evidence="1">
    <location>
        <begin position="121"/>
        <end position="136"/>
    </location>
</feature>
<feature type="region of interest" description="Disordered" evidence="1">
    <location>
        <begin position="97"/>
        <end position="139"/>
    </location>
</feature>